<comment type="caution">
    <text evidence="2">The sequence shown here is derived from an EMBL/GenBank/DDBJ whole genome shotgun (WGS) entry which is preliminary data.</text>
</comment>
<evidence type="ECO:0000256" key="1">
    <source>
        <dbReference type="SAM" id="MobiDB-lite"/>
    </source>
</evidence>
<evidence type="ECO:0000313" key="2">
    <source>
        <dbReference type="EMBL" id="RYR27968.1"/>
    </source>
</evidence>
<gene>
    <name evidence="2" type="ORF">Ahy_B01g052035</name>
</gene>
<keyword evidence="3" id="KW-1185">Reference proteome</keyword>
<feature type="region of interest" description="Disordered" evidence="1">
    <location>
        <begin position="50"/>
        <end position="72"/>
    </location>
</feature>
<protein>
    <recommendedName>
        <fullName evidence="4">Aminotransferase-like plant mobile domain-containing protein</fullName>
    </recommendedName>
</protein>
<dbReference type="Proteomes" id="UP000289738">
    <property type="component" value="Chromosome B01"/>
</dbReference>
<organism evidence="2 3">
    <name type="scientific">Arachis hypogaea</name>
    <name type="common">Peanut</name>
    <dbReference type="NCBI Taxonomy" id="3818"/>
    <lineage>
        <taxon>Eukaryota</taxon>
        <taxon>Viridiplantae</taxon>
        <taxon>Streptophyta</taxon>
        <taxon>Embryophyta</taxon>
        <taxon>Tracheophyta</taxon>
        <taxon>Spermatophyta</taxon>
        <taxon>Magnoliopsida</taxon>
        <taxon>eudicotyledons</taxon>
        <taxon>Gunneridae</taxon>
        <taxon>Pentapetalae</taxon>
        <taxon>rosids</taxon>
        <taxon>fabids</taxon>
        <taxon>Fabales</taxon>
        <taxon>Fabaceae</taxon>
        <taxon>Papilionoideae</taxon>
        <taxon>50 kb inversion clade</taxon>
        <taxon>dalbergioids sensu lato</taxon>
        <taxon>Dalbergieae</taxon>
        <taxon>Pterocarpus clade</taxon>
        <taxon>Arachis</taxon>
    </lineage>
</organism>
<name>A0A445ANF9_ARAHY</name>
<sequence length="294" mass="33603">MDCDALVYVKQKNLILITPSLSHFFVFSSQFHSKRLASILINLTPPKIKKLTKQNGSTHTEDQSPQLNQSHSVSVEYNNSHELVIGSRNLHMRHLHEIDSYNNRVEEQLRASGFYYVSQIGRIVSHRPTVDALIERWRLKTHTFHFSYGRRNDSWTQTDGLSVIGSTDHSTSGLENECLAQFGVVPGPNHHKGSGIKLAWFRTLKRRQHLTDQKNTLSFSFPNTRSFPFSVSFTFSQFKALPLPILLFLFLPLSFPHSEALLLSFPLPPFQLQLLPSSLVGFRHSFMLLTPFST</sequence>
<dbReference type="AlphaFoldDB" id="A0A445ANF9"/>
<dbReference type="EMBL" id="SDMP01000011">
    <property type="protein sequence ID" value="RYR27968.1"/>
    <property type="molecule type" value="Genomic_DNA"/>
</dbReference>
<evidence type="ECO:0000313" key="3">
    <source>
        <dbReference type="Proteomes" id="UP000289738"/>
    </source>
</evidence>
<accession>A0A445ANF9</accession>
<proteinExistence type="predicted"/>
<evidence type="ECO:0008006" key="4">
    <source>
        <dbReference type="Google" id="ProtNLM"/>
    </source>
</evidence>
<reference evidence="2 3" key="1">
    <citation type="submission" date="2019-01" db="EMBL/GenBank/DDBJ databases">
        <title>Sequencing of cultivated peanut Arachis hypogaea provides insights into genome evolution and oil improvement.</title>
        <authorList>
            <person name="Chen X."/>
        </authorList>
    </citation>
    <scope>NUCLEOTIDE SEQUENCE [LARGE SCALE GENOMIC DNA]</scope>
    <source>
        <strain evidence="3">cv. Fuhuasheng</strain>
        <tissue evidence="2">Leaves</tissue>
    </source>
</reference>
<feature type="compositionally biased region" description="Polar residues" evidence="1">
    <location>
        <begin position="53"/>
        <end position="72"/>
    </location>
</feature>